<name>X1FZY1_9ZZZZ</name>
<dbReference type="EMBL" id="BARU01005073">
    <property type="protein sequence ID" value="GAH26328.1"/>
    <property type="molecule type" value="Genomic_DNA"/>
</dbReference>
<evidence type="ECO:0000313" key="1">
    <source>
        <dbReference type="EMBL" id="GAH26328.1"/>
    </source>
</evidence>
<proteinExistence type="predicted"/>
<gene>
    <name evidence="1" type="ORF">S03H2_09754</name>
</gene>
<reference evidence="1" key="1">
    <citation type="journal article" date="2014" name="Front. Microbiol.">
        <title>High frequency of phylogenetically diverse reductive dehalogenase-homologous genes in deep subseafloor sedimentary metagenomes.</title>
        <authorList>
            <person name="Kawai M."/>
            <person name="Futagami T."/>
            <person name="Toyoda A."/>
            <person name="Takaki Y."/>
            <person name="Nishi S."/>
            <person name="Hori S."/>
            <person name="Arai W."/>
            <person name="Tsubouchi T."/>
            <person name="Morono Y."/>
            <person name="Uchiyama I."/>
            <person name="Ito T."/>
            <person name="Fujiyama A."/>
            <person name="Inagaki F."/>
            <person name="Takami H."/>
        </authorList>
    </citation>
    <scope>NUCLEOTIDE SEQUENCE</scope>
    <source>
        <strain evidence="1">Expedition CK06-06</strain>
    </source>
</reference>
<accession>X1FZY1</accession>
<sequence>MTRKTSNVLEIMRGLLSTSVADTLTSEAFNTPVRYKDNEAMLIWDIWFSLGTGFDVGHADGDEMEVSLSDEEGDRDYQHDGLVAKYSELLSVDGNSMILVNKSGHTHWHFDPPLLYAKQQIWFNTSSVGIGTTIQNRFRIGYTIEKVSDQVFIDALTE</sequence>
<comment type="caution">
    <text evidence="1">The sequence shown here is derived from an EMBL/GenBank/DDBJ whole genome shotgun (WGS) entry which is preliminary data.</text>
</comment>
<dbReference type="AlphaFoldDB" id="X1FZY1"/>
<protein>
    <submittedName>
        <fullName evidence="1">Uncharacterized protein</fullName>
    </submittedName>
</protein>
<organism evidence="1">
    <name type="scientific">marine sediment metagenome</name>
    <dbReference type="NCBI Taxonomy" id="412755"/>
    <lineage>
        <taxon>unclassified sequences</taxon>
        <taxon>metagenomes</taxon>
        <taxon>ecological metagenomes</taxon>
    </lineage>
</organism>